<comment type="caution">
    <text evidence="2">The sequence shown here is derived from an EMBL/GenBank/DDBJ whole genome shotgun (WGS) entry which is preliminary data.</text>
</comment>
<dbReference type="Proteomes" id="UP000264036">
    <property type="component" value="Unassembled WGS sequence"/>
</dbReference>
<keyword evidence="1" id="KW-0732">Signal</keyword>
<organism evidence="2 3">
    <name type="scientific">Advenella kashmirensis</name>
    <dbReference type="NCBI Taxonomy" id="310575"/>
    <lineage>
        <taxon>Bacteria</taxon>
        <taxon>Pseudomonadati</taxon>
        <taxon>Pseudomonadota</taxon>
        <taxon>Betaproteobacteria</taxon>
        <taxon>Burkholderiales</taxon>
        <taxon>Alcaligenaceae</taxon>
    </lineage>
</organism>
<dbReference type="InterPro" id="IPR010292">
    <property type="entry name" value="Uncharacterised_CreA"/>
</dbReference>
<dbReference type="PANTHER" id="PTHR37952:SF2">
    <property type="entry name" value="PROTEIN CREA"/>
    <property type="match status" value="1"/>
</dbReference>
<dbReference type="GO" id="GO:0005829">
    <property type="term" value="C:cytosol"/>
    <property type="evidence" value="ECO:0007669"/>
    <property type="project" value="TreeGrafter"/>
</dbReference>
<gene>
    <name evidence="2" type="ORF">DD666_15520</name>
</gene>
<dbReference type="PIRSF" id="PIRSF003174">
    <property type="entry name" value="CreA"/>
    <property type="match status" value="1"/>
</dbReference>
<evidence type="ECO:0000313" key="2">
    <source>
        <dbReference type="EMBL" id="HBP30816.1"/>
    </source>
</evidence>
<feature type="chain" id="PRO_5016940613" description="CreA protein" evidence="1">
    <location>
        <begin position="29"/>
        <end position="168"/>
    </location>
</feature>
<dbReference type="EMBL" id="DOEK01000030">
    <property type="protein sequence ID" value="HBP30816.1"/>
    <property type="molecule type" value="Genomic_DNA"/>
</dbReference>
<name>A0A356LIK0_9BURK</name>
<evidence type="ECO:0000256" key="1">
    <source>
        <dbReference type="SAM" id="SignalP"/>
    </source>
</evidence>
<evidence type="ECO:0008006" key="4">
    <source>
        <dbReference type="Google" id="ProtNLM"/>
    </source>
</evidence>
<accession>A0A356LIK0</accession>
<feature type="signal peptide" evidence="1">
    <location>
        <begin position="1"/>
        <end position="28"/>
    </location>
</feature>
<reference evidence="2 3" key="1">
    <citation type="journal article" date="2018" name="Nat. Biotechnol.">
        <title>A standardized bacterial taxonomy based on genome phylogeny substantially revises the tree of life.</title>
        <authorList>
            <person name="Parks D.H."/>
            <person name="Chuvochina M."/>
            <person name="Waite D.W."/>
            <person name="Rinke C."/>
            <person name="Skarshewski A."/>
            <person name="Chaumeil P.A."/>
            <person name="Hugenholtz P."/>
        </authorList>
    </citation>
    <scope>NUCLEOTIDE SEQUENCE [LARGE SCALE GENOMIC DNA]</scope>
    <source>
        <strain evidence="2">UBA10707</strain>
    </source>
</reference>
<sequence>MSIMKRFFPALATCAALLSIAAPATAVADDIGCVSTTWRIVNNDKVCVQSFNDPQIEGVTCHLSYAKTGGVSGALGFAENPSRFSLSCRQTGPLKAAQPVRKVQEDVFTQRMSFLFKGLNVSRMVDIENKSLIYLVVSEKLIDGSPYNSISVVPLMPWRDIEPVITFK</sequence>
<protein>
    <recommendedName>
        <fullName evidence="4">CreA protein</fullName>
    </recommendedName>
</protein>
<dbReference type="AlphaFoldDB" id="A0A356LIK0"/>
<dbReference type="PANTHER" id="PTHR37952">
    <property type="match status" value="1"/>
</dbReference>
<dbReference type="Pfam" id="PF05981">
    <property type="entry name" value="CreA"/>
    <property type="match status" value="1"/>
</dbReference>
<evidence type="ECO:0000313" key="3">
    <source>
        <dbReference type="Proteomes" id="UP000264036"/>
    </source>
</evidence>
<proteinExistence type="predicted"/>